<proteinExistence type="predicted"/>
<dbReference type="EMBL" id="CM039176">
    <property type="protein sequence ID" value="KAH9716378.1"/>
    <property type="molecule type" value="Genomic_DNA"/>
</dbReference>
<comment type="caution">
    <text evidence="1">The sequence shown here is derived from an EMBL/GenBank/DDBJ whole genome shotgun (WGS) entry which is preliminary data.</text>
</comment>
<dbReference type="Proteomes" id="UP000829398">
    <property type="component" value="Chromosome 7"/>
</dbReference>
<accession>A0ACB8JFK4</accession>
<protein>
    <submittedName>
        <fullName evidence="1">Lipase GDSL domain-containing protein</fullName>
    </submittedName>
</protein>
<evidence type="ECO:0000313" key="2">
    <source>
        <dbReference type="Proteomes" id="UP000829398"/>
    </source>
</evidence>
<reference evidence="2" key="1">
    <citation type="journal article" date="2023" name="Hortic. Res.">
        <title>A chromosome-level phased genome enabling allele-level studies in sweet orange: a case study on citrus Huanglongbing tolerance.</title>
        <authorList>
            <person name="Wu B."/>
            <person name="Yu Q."/>
            <person name="Deng Z."/>
            <person name="Duan Y."/>
            <person name="Luo F."/>
            <person name="Gmitter F. Jr."/>
        </authorList>
    </citation>
    <scope>NUCLEOTIDE SEQUENCE [LARGE SCALE GENOMIC DNA]</scope>
    <source>
        <strain evidence="2">cv. Valencia</strain>
    </source>
</reference>
<sequence>MTMGTKTWHLALVIVLMMILNLSTISRVDGEQQVPCYFIFGDSLLDNGNNNALQSKVKANYLPYGIDFPAGPTGRFSNGRNIADITAELLGFVEYIPSFATARGREILKGVNYASGGAGIRDETGQNLGTVISFSKQLLNHKTTVSRIVSLLGDEKSTEKNLSKCIYTVGIGSNDYINNYLMPQFYPTSRLHMPDQYAALLIEQYSQQLKTLYSYGARKVALFGIGPIGCTPGNIATYDTNGSLCVDFINKAVQEFNIRLKTLVDNLNHNLQDAKFIYVNVYGISSGPLAGLQGPNPCCSVANIANNGGILTCIPFSPPCPVRALEVFYDATHPTEAANLVVAGRSYVSLLPSDTHPIDIRQLARL</sequence>
<keyword evidence="2" id="KW-1185">Reference proteome</keyword>
<gene>
    <name evidence="1" type="ORF">KPL71_021444</name>
</gene>
<organism evidence="1 2">
    <name type="scientific">Citrus sinensis</name>
    <name type="common">Sweet orange</name>
    <name type="synonym">Citrus aurantium var. sinensis</name>
    <dbReference type="NCBI Taxonomy" id="2711"/>
    <lineage>
        <taxon>Eukaryota</taxon>
        <taxon>Viridiplantae</taxon>
        <taxon>Streptophyta</taxon>
        <taxon>Embryophyta</taxon>
        <taxon>Tracheophyta</taxon>
        <taxon>Spermatophyta</taxon>
        <taxon>Magnoliopsida</taxon>
        <taxon>eudicotyledons</taxon>
        <taxon>Gunneridae</taxon>
        <taxon>Pentapetalae</taxon>
        <taxon>rosids</taxon>
        <taxon>malvids</taxon>
        <taxon>Sapindales</taxon>
        <taxon>Rutaceae</taxon>
        <taxon>Aurantioideae</taxon>
        <taxon>Citrus</taxon>
    </lineage>
</organism>
<name>A0ACB8JFK4_CITSI</name>
<evidence type="ECO:0000313" key="1">
    <source>
        <dbReference type="EMBL" id="KAH9716378.1"/>
    </source>
</evidence>